<dbReference type="InterPro" id="IPR011105">
    <property type="entry name" value="Cell_wall_hydrolase_SleB"/>
</dbReference>
<feature type="chain" id="PRO_5045914536" evidence="1">
    <location>
        <begin position="30"/>
        <end position="210"/>
    </location>
</feature>
<organism evidence="3 4">
    <name type="scientific">Pacificimonas pallii</name>
    <dbReference type="NCBI Taxonomy" id="2827236"/>
    <lineage>
        <taxon>Bacteria</taxon>
        <taxon>Pseudomonadati</taxon>
        <taxon>Pseudomonadota</taxon>
        <taxon>Alphaproteobacteria</taxon>
        <taxon>Sphingomonadales</taxon>
        <taxon>Sphingosinicellaceae</taxon>
        <taxon>Pacificimonas</taxon>
    </lineage>
</organism>
<comment type="caution">
    <text evidence="3">The sequence shown here is derived from an EMBL/GenBank/DDBJ whole genome shotgun (WGS) entry which is preliminary data.</text>
</comment>
<name>A0ABS6SCV2_9SPHN</name>
<dbReference type="RefSeq" id="WP_218444108.1">
    <property type="nucleotide sequence ID" value="NZ_JAGSPA010000001.1"/>
</dbReference>
<feature type="signal peptide" evidence="1">
    <location>
        <begin position="1"/>
        <end position="29"/>
    </location>
</feature>
<dbReference type="Proteomes" id="UP000722336">
    <property type="component" value="Unassembled WGS sequence"/>
</dbReference>
<evidence type="ECO:0000313" key="4">
    <source>
        <dbReference type="Proteomes" id="UP000722336"/>
    </source>
</evidence>
<keyword evidence="3" id="KW-0378">Hydrolase</keyword>
<sequence>MLKSKRAIALALGSLGLLAAADVSTDLQAAPVVLQDAPPVTFTLEAEDFDFIQPLAAVSTQAEIEAPAHDISLNTLVRNVRDYGTPELDEEMRCLASAVYNEARGEPLEGQLAVAQVVLNRVDDRRWPSSICAVVYQRSQFSFTFDGKPDVPAVPNNNWKRAEAVAVVAATENWEDVTDEAVFFHATYVQPKWRRAFEKTADIGQHIFYR</sequence>
<gene>
    <name evidence="3" type="ORF">KCG44_02985</name>
</gene>
<protein>
    <submittedName>
        <fullName evidence="3">Cell wall hydrolase</fullName>
    </submittedName>
</protein>
<keyword evidence="4" id="KW-1185">Reference proteome</keyword>
<dbReference type="Pfam" id="PF07486">
    <property type="entry name" value="Hydrolase_2"/>
    <property type="match status" value="1"/>
</dbReference>
<evidence type="ECO:0000256" key="1">
    <source>
        <dbReference type="SAM" id="SignalP"/>
    </source>
</evidence>
<dbReference type="EMBL" id="JAGSPA010000001">
    <property type="protein sequence ID" value="MBV7255746.1"/>
    <property type="molecule type" value="Genomic_DNA"/>
</dbReference>
<proteinExistence type="predicted"/>
<evidence type="ECO:0000259" key="2">
    <source>
        <dbReference type="Pfam" id="PF07486"/>
    </source>
</evidence>
<accession>A0ABS6SCV2</accession>
<keyword evidence="1" id="KW-0732">Signal</keyword>
<dbReference type="GO" id="GO:0016787">
    <property type="term" value="F:hydrolase activity"/>
    <property type="evidence" value="ECO:0007669"/>
    <property type="project" value="UniProtKB-KW"/>
</dbReference>
<evidence type="ECO:0000313" key="3">
    <source>
        <dbReference type="EMBL" id="MBV7255746.1"/>
    </source>
</evidence>
<feature type="domain" description="Cell wall hydrolase SleB" evidence="2">
    <location>
        <begin position="105"/>
        <end position="209"/>
    </location>
</feature>
<reference evidence="3 4" key="1">
    <citation type="submission" date="2021-04" db="EMBL/GenBank/DDBJ databases">
        <authorList>
            <person name="Pira H."/>
            <person name="Risdian C."/>
            <person name="Wink J."/>
        </authorList>
    </citation>
    <scope>NUCLEOTIDE SEQUENCE [LARGE SCALE GENOMIC DNA]</scope>
    <source>
        <strain evidence="3 4">WHA3</strain>
    </source>
</reference>